<dbReference type="InterPro" id="IPR038883">
    <property type="entry name" value="AN11006-like"/>
</dbReference>
<sequence length="264" mass="29929">MNSSQIPPAVGPCPLLSLPRELRDKIYEYVLHEEDGLEVNWVIGKFGRVYVPLGPDQTRPTGSKKPLLNPPRLSLVCRRIYEETKGLAPKVNDLVFRSSHGEVTNSSSPLATGSELFIDFVLAGNWRRPIELRHIRRVIIYDLTQRVSHLERRLIEIAGRNAPSALYRFCEDHPRAQVQIHLSFFLFNRWYPPASINWMKYGGAIEYACGRGESWPVGISEACRTICVSFLGYGSLMSRCFEGISSKCSRTWILIMASKCGLRS</sequence>
<gene>
    <name evidence="1" type="ORF">BCR34DRAFT_557966</name>
</gene>
<evidence type="ECO:0000313" key="2">
    <source>
        <dbReference type="Proteomes" id="UP000193144"/>
    </source>
</evidence>
<keyword evidence="2" id="KW-1185">Reference proteome</keyword>
<dbReference type="OrthoDB" id="3763763at2759"/>
<comment type="caution">
    <text evidence="1">The sequence shown here is derived from an EMBL/GenBank/DDBJ whole genome shotgun (WGS) entry which is preliminary data.</text>
</comment>
<dbReference type="EMBL" id="MCFA01000021">
    <property type="protein sequence ID" value="ORY15994.1"/>
    <property type="molecule type" value="Genomic_DNA"/>
</dbReference>
<reference evidence="1 2" key="1">
    <citation type="submission" date="2016-07" db="EMBL/GenBank/DDBJ databases">
        <title>Pervasive Adenine N6-methylation of Active Genes in Fungi.</title>
        <authorList>
            <consortium name="DOE Joint Genome Institute"/>
            <person name="Mondo S.J."/>
            <person name="Dannebaum R.O."/>
            <person name="Kuo R.C."/>
            <person name="Labutti K."/>
            <person name="Haridas S."/>
            <person name="Kuo A."/>
            <person name="Salamov A."/>
            <person name="Ahrendt S.R."/>
            <person name="Lipzen A."/>
            <person name="Sullivan W."/>
            <person name="Andreopoulos W.B."/>
            <person name="Clum A."/>
            <person name="Lindquist E."/>
            <person name="Daum C."/>
            <person name="Ramamoorthy G.K."/>
            <person name="Gryganskyi A."/>
            <person name="Culley D."/>
            <person name="Magnuson J.K."/>
            <person name="James T.Y."/>
            <person name="O'Malley M.A."/>
            <person name="Stajich J.E."/>
            <person name="Spatafora J.W."/>
            <person name="Visel A."/>
            <person name="Grigoriev I.V."/>
        </authorList>
    </citation>
    <scope>NUCLEOTIDE SEQUENCE [LARGE SCALE GENOMIC DNA]</scope>
    <source>
        <strain evidence="1 2">CBS 115471</strain>
    </source>
</reference>
<dbReference type="AlphaFoldDB" id="A0A1Y2A0M1"/>
<dbReference type="PANTHER" id="PTHR42085:SF1">
    <property type="entry name" value="F-BOX DOMAIN-CONTAINING PROTEIN"/>
    <property type="match status" value="1"/>
</dbReference>
<dbReference type="PANTHER" id="PTHR42085">
    <property type="entry name" value="F-BOX DOMAIN-CONTAINING PROTEIN"/>
    <property type="match status" value="1"/>
</dbReference>
<accession>A0A1Y2A0M1</accession>
<dbReference type="Proteomes" id="UP000193144">
    <property type="component" value="Unassembled WGS sequence"/>
</dbReference>
<proteinExistence type="predicted"/>
<evidence type="ECO:0000313" key="1">
    <source>
        <dbReference type="EMBL" id="ORY15994.1"/>
    </source>
</evidence>
<name>A0A1Y2A0M1_9PLEO</name>
<protein>
    <submittedName>
        <fullName evidence="1">Uncharacterized protein</fullName>
    </submittedName>
</protein>
<organism evidence="1 2">
    <name type="scientific">Clohesyomyces aquaticus</name>
    <dbReference type="NCBI Taxonomy" id="1231657"/>
    <lineage>
        <taxon>Eukaryota</taxon>
        <taxon>Fungi</taxon>
        <taxon>Dikarya</taxon>
        <taxon>Ascomycota</taxon>
        <taxon>Pezizomycotina</taxon>
        <taxon>Dothideomycetes</taxon>
        <taxon>Pleosporomycetidae</taxon>
        <taxon>Pleosporales</taxon>
        <taxon>Lindgomycetaceae</taxon>
        <taxon>Clohesyomyces</taxon>
    </lineage>
</organism>